<keyword evidence="3" id="KW-0963">Cytoplasm</keyword>
<sequence>MDLGPLPQGWDQGFTPEGEVYFIDHINKRTSWVDPRTTNLATGQLCAFI</sequence>
<dbReference type="SUPFAM" id="SSF51045">
    <property type="entry name" value="WW domain"/>
    <property type="match status" value="1"/>
</dbReference>
<dbReference type="EnsemblMetazoa" id="HelroT87479">
    <property type="protein sequence ID" value="HelroP87479"/>
    <property type="gene ID" value="HelroG87479"/>
</dbReference>
<dbReference type="Pfam" id="PF00397">
    <property type="entry name" value="WW"/>
    <property type="match status" value="1"/>
</dbReference>
<keyword evidence="4" id="KW-0539">Nucleus</keyword>
<dbReference type="InParanoid" id="T1G6Q7"/>
<evidence type="ECO:0000313" key="6">
    <source>
        <dbReference type="EMBL" id="ESN94872.1"/>
    </source>
</evidence>
<evidence type="ECO:0000256" key="4">
    <source>
        <dbReference type="ARBA" id="ARBA00023242"/>
    </source>
</evidence>
<evidence type="ECO:0000256" key="1">
    <source>
        <dbReference type="ARBA" id="ARBA00004123"/>
    </source>
</evidence>
<reference evidence="8" key="1">
    <citation type="submission" date="2012-12" db="EMBL/GenBank/DDBJ databases">
        <authorList>
            <person name="Hellsten U."/>
            <person name="Grimwood J."/>
            <person name="Chapman J.A."/>
            <person name="Shapiro H."/>
            <person name="Aerts A."/>
            <person name="Otillar R.P."/>
            <person name="Terry A.Y."/>
            <person name="Boore J.L."/>
            <person name="Simakov O."/>
            <person name="Marletaz F."/>
            <person name="Cho S.-J."/>
            <person name="Edsinger-Gonzales E."/>
            <person name="Havlak P."/>
            <person name="Kuo D.-H."/>
            <person name="Larsson T."/>
            <person name="Lv J."/>
            <person name="Arendt D."/>
            <person name="Savage R."/>
            <person name="Osoegawa K."/>
            <person name="de Jong P."/>
            <person name="Lindberg D.R."/>
            <person name="Seaver E.C."/>
            <person name="Weisblat D.A."/>
            <person name="Putnam N.H."/>
            <person name="Grigoriev I.V."/>
            <person name="Rokhsar D.S."/>
        </authorList>
    </citation>
    <scope>NUCLEOTIDE SEQUENCE</scope>
</reference>
<dbReference type="OrthoDB" id="2020426at2759"/>
<dbReference type="CDD" id="cd00201">
    <property type="entry name" value="WW"/>
    <property type="match status" value="1"/>
</dbReference>
<dbReference type="GO" id="GO:0005737">
    <property type="term" value="C:cytoplasm"/>
    <property type="evidence" value="ECO:0007669"/>
    <property type="project" value="UniProtKB-SubCell"/>
</dbReference>
<dbReference type="RefSeq" id="XP_009026966.1">
    <property type="nucleotide sequence ID" value="XM_009028718.1"/>
</dbReference>
<dbReference type="PANTHER" id="PTHR17616:SF8">
    <property type="entry name" value="TRANSCRIPTIONAL COACTIVATOR YORKIE"/>
    <property type="match status" value="1"/>
</dbReference>
<dbReference type="KEGG" id="hro:HELRODRAFT_87479"/>
<comment type="subcellular location">
    <subcellularLocation>
        <location evidence="2">Cytoplasm</location>
    </subcellularLocation>
    <subcellularLocation>
        <location evidence="1">Nucleus</location>
    </subcellularLocation>
</comment>
<feature type="domain" description="WW" evidence="5">
    <location>
        <begin position="4"/>
        <end position="37"/>
    </location>
</feature>
<evidence type="ECO:0000256" key="3">
    <source>
        <dbReference type="ARBA" id="ARBA00022490"/>
    </source>
</evidence>
<dbReference type="PROSITE" id="PS50020">
    <property type="entry name" value="WW_DOMAIN_2"/>
    <property type="match status" value="1"/>
</dbReference>
<dbReference type="PROSITE" id="PS01159">
    <property type="entry name" value="WW_DOMAIN_1"/>
    <property type="match status" value="1"/>
</dbReference>
<keyword evidence="8" id="KW-1185">Reference proteome</keyword>
<dbReference type="InterPro" id="IPR001202">
    <property type="entry name" value="WW_dom"/>
</dbReference>
<name>T1G6Q7_HELRO</name>
<dbReference type="PANTHER" id="PTHR17616">
    <property type="entry name" value="YES-ASSOCIATED PROTEIN YAP1 FAMILY MEMBER"/>
    <property type="match status" value="1"/>
</dbReference>
<dbReference type="InterPro" id="IPR051583">
    <property type="entry name" value="YAP1"/>
</dbReference>
<organism evidence="7 8">
    <name type="scientific">Helobdella robusta</name>
    <name type="common">Californian leech</name>
    <dbReference type="NCBI Taxonomy" id="6412"/>
    <lineage>
        <taxon>Eukaryota</taxon>
        <taxon>Metazoa</taxon>
        <taxon>Spiralia</taxon>
        <taxon>Lophotrochozoa</taxon>
        <taxon>Annelida</taxon>
        <taxon>Clitellata</taxon>
        <taxon>Hirudinea</taxon>
        <taxon>Rhynchobdellida</taxon>
        <taxon>Glossiphoniidae</taxon>
        <taxon>Helobdella</taxon>
    </lineage>
</organism>
<evidence type="ECO:0000313" key="8">
    <source>
        <dbReference type="Proteomes" id="UP000015101"/>
    </source>
</evidence>
<dbReference type="InterPro" id="IPR036020">
    <property type="entry name" value="WW_dom_sf"/>
</dbReference>
<dbReference type="HOGENOM" id="CLU_3144385_0_0_1"/>
<dbReference type="eggNOG" id="ENOG502SDVI">
    <property type="taxonomic scope" value="Eukaryota"/>
</dbReference>
<proteinExistence type="predicted"/>
<reference evidence="7" key="3">
    <citation type="submission" date="2015-06" db="UniProtKB">
        <authorList>
            <consortium name="EnsemblMetazoa"/>
        </authorList>
    </citation>
    <scope>IDENTIFICATION</scope>
</reference>
<reference evidence="6 8" key="2">
    <citation type="journal article" date="2013" name="Nature">
        <title>Insights into bilaterian evolution from three spiralian genomes.</title>
        <authorList>
            <person name="Simakov O."/>
            <person name="Marletaz F."/>
            <person name="Cho S.J."/>
            <person name="Edsinger-Gonzales E."/>
            <person name="Havlak P."/>
            <person name="Hellsten U."/>
            <person name="Kuo D.H."/>
            <person name="Larsson T."/>
            <person name="Lv J."/>
            <person name="Arendt D."/>
            <person name="Savage R."/>
            <person name="Osoegawa K."/>
            <person name="de Jong P."/>
            <person name="Grimwood J."/>
            <person name="Chapman J.A."/>
            <person name="Shapiro H."/>
            <person name="Aerts A."/>
            <person name="Otillar R.P."/>
            <person name="Terry A.Y."/>
            <person name="Boore J.L."/>
            <person name="Grigoriev I.V."/>
            <person name="Lindberg D.R."/>
            <person name="Seaver E.C."/>
            <person name="Weisblat D.A."/>
            <person name="Putnam N.H."/>
            <person name="Rokhsar D.S."/>
        </authorList>
    </citation>
    <scope>NUCLEOTIDE SEQUENCE</scope>
</reference>
<dbReference type="GO" id="GO:0005634">
    <property type="term" value="C:nucleus"/>
    <property type="evidence" value="ECO:0007669"/>
    <property type="project" value="UniProtKB-SubCell"/>
</dbReference>
<protein>
    <recommendedName>
        <fullName evidence="5">WW domain-containing protein</fullName>
    </recommendedName>
</protein>
<dbReference type="EMBL" id="AMQM01007060">
    <property type="status" value="NOT_ANNOTATED_CDS"/>
    <property type="molecule type" value="Genomic_DNA"/>
</dbReference>
<evidence type="ECO:0000313" key="7">
    <source>
        <dbReference type="EnsemblMetazoa" id="HelroP87479"/>
    </source>
</evidence>
<evidence type="ECO:0000259" key="5">
    <source>
        <dbReference type="PROSITE" id="PS50020"/>
    </source>
</evidence>
<dbReference type="CTD" id="20216754"/>
<evidence type="ECO:0000256" key="2">
    <source>
        <dbReference type="ARBA" id="ARBA00004496"/>
    </source>
</evidence>
<dbReference type="GeneID" id="20216754"/>
<dbReference type="Gene3D" id="2.20.70.10">
    <property type="match status" value="1"/>
</dbReference>
<dbReference type="AlphaFoldDB" id="T1G6Q7"/>
<accession>T1G6Q7</accession>
<gene>
    <name evidence="7" type="primary">20216754</name>
    <name evidence="6" type="ORF">HELRODRAFT_87479</name>
</gene>
<dbReference type="SMART" id="SM00456">
    <property type="entry name" value="WW"/>
    <property type="match status" value="1"/>
</dbReference>
<dbReference type="FunFam" id="2.20.70.10:FF:000019">
    <property type="entry name" value="Putative transcriptional coactivator YAP1"/>
    <property type="match status" value="1"/>
</dbReference>
<dbReference type="EMBL" id="KB097558">
    <property type="protein sequence ID" value="ESN94872.1"/>
    <property type="molecule type" value="Genomic_DNA"/>
</dbReference>
<dbReference type="Proteomes" id="UP000015101">
    <property type="component" value="Unassembled WGS sequence"/>
</dbReference>